<dbReference type="Proteomes" id="UP001589710">
    <property type="component" value="Unassembled WGS sequence"/>
</dbReference>
<name>A0ABV5RK50_9ACTN</name>
<sequence length="250" mass="27101">MIFGTTPNPNATAQVIAADPLPFIVFNQRFRYEDFRLLGAVFSHETLHQDRNLNANEEVINSTLHTAYYGQLLLEQPRLATSRTELSRRLDTGLMALLNTRDTRGRQRLTHSTGNVLPGAATPLPSFAAAFLGLSPEGGTGTDPTTVPGNANLDFYLSAITRTRQTGAAFDTATVGLLDRHQAWATPSERIRLARLLKLRVPAPGKPHVAAQRLLSQGQLNAWGIGIDVQSVAADAHLVADQAARSGEMD</sequence>
<dbReference type="EMBL" id="JBHMCG010000173">
    <property type="protein sequence ID" value="MFB9578248.1"/>
    <property type="molecule type" value="Genomic_DNA"/>
</dbReference>
<proteinExistence type="predicted"/>
<accession>A0ABV5RK50</accession>
<reference evidence="1 2" key="1">
    <citation type="submission" date="2024-09" db="EMBL/GenBank/DDBJ databases">
        <authorList>
            <person name="Sun Q."/>
            <person name="Mori K."/>
        </authorList>
    </citation>
    <scope>NUCLEOTIDE SEQUENCE [LARGE SCALE GENOMIC DNA]</scope>
    <source>
        <strain evidence="1 2">JCM 3331</strain>
    </source>
</reference>
<evidence type="ECO:0000313" key="2">
    <source>
        <dbReference type="Proteomes" id="UP001589710"/>
    </source>
</evidence>
<protein>
    <submittedName>
        <fullName evidence="1">Uncharacterized protein</fullName>
    </submittedName>
</protein>
<comment type="caution">
    <text evidence="1">The sequence shown here is derived from an EMBL/GenBank/DDBJ whole genome shotgun (WGS) entry which is preliminary data.</text>
</comment>
<dbReference type="RefSeq" id="WP_345516149.1">
    <property type="nucleotide sequence ID" value="NZ_BAAAXD010000035.1"/>
</dbReference>
<keyword evidence="2" id="KW-1185">Reference proteome</keyword>
<organism evidence="1 2">
    <name type="scientific">Streptomyces yanii</name>
    <dbReference type="NCBI Taxonomy" id="78510"/>
    <lineage>
        <taxon>Bacteria</taxon>
        <taxon>Bacillati</taxon>
        <taxon>Actinomycetota</taxon>
        <taxon>Actinomycetes</taxon>
        <taxon>Kitasatosporales</taxon>
        <taxon>Streptomycetaceae</taxon>
        <taxon>Streptomyces</taxon>
    </lineage>
</organism>
<gene>
    <name evidence="1" type="ORF">ACFFTL_39780</name>
</gene>
<evidence type="ECO:0000313" key="1">
    <source>
        <dbReference type="EMBL" id="MFB9578248.1"/>
    </source>
</evidence>